<feature type="transmembrane region" description="Helical" evidence="7">
    <location>
        <begin position="387"/>
        <end position="410"/>
    </location>
</feature>
<keyword evidence="4 7" id="KW-0812">Transmembrane</keyword>
<keyword evidence="3" id="KW-0813">Transport</keyword>
<name>A0AAV2HSK0_LYMST</name>
<dbReference type="PRINTS" id="PR01315">
    <property type="entry name" value="BATTENIN"/>
</dbReference>
<feature type="transmembrane region" description="Helical" evidence="7">
    <location>
        <begin position="360"/>
        <end position="381"/>
    </location>
</feature>
<dbReference type="SUPFAM" id="SSF103473">
    <property type="entry name" value="MFS general substrate transporter"/>
    <property type="match status" value="1"/>
</dbReference>
<dbReference type="GO" id="GO:0012505">
    <property type="term" value="C:endomembrane system"/>
    <property type="evidence" value="ECO:0007669"/>
    <property type="project" value="UniProtKB-SubCell"/>
</dbReference>
<dbReference type="InterPro" id="IPR003492">
    <property type="entry name" value="Battenin_disease_Cln3"/>
</dbReference>
<dbReference type="InterPro" id="IPR036259">
    <property type="entry name" value="MFS_trans_sf"/>
</dbReference>
<evidence type="ECO:0000256" key="5">
    <source>
        <dbReference type="ARBA" id="ARBA00022989"/>
    </source>
</evidence>
<evidence type="ECO:0000256" key="3">
    <source>
        <dbReference type="ARBA" id="ARBA00022448"/>
    </source>
</evidence>
<dbReference type="PANTHER" id="PTHR10981">
    <property type="entry name" value="BATTENIN"/>
    <property type="match status" value="1"/>
</dbReference>
<gene>
    <name evidence="8" type="ORF">GSLYS_00010847001</name>
</gene>
<dbReference type="PANTHER" id="PTHR10981:SF0">
    <property type="entry name" value="BATTENIN"/>
    <property type="match status" value="1"/>
</dbReference>
<dbReference type="AlphaFoldDB" id="A0AAV2HSK0"/>
<keyword evidence="7" id="KW-0458">Lysosome</keyword>
<feature type="transmembrane region" description="Helical" evidence="7">
    <location>
        <begin position="173"/>
        <end position="197"/>
    </location>
</feature>
<dbReference type="Pfam" id="PF02487">
    <property type="entry name" value="CLN3"/>
    <property type="match status" value="1"/>
</dbReference>
<keyword evidence="5 7" id="KW-1133">Transmembrane helix</keyword>
<dbReference type="GO" id="GO:0005765">
    <property type="term" value="C:lysosomal membrane"/>
    <property type="evidence" value="ECO:0007669"/>
    <property type="project" value="UniProtKB-SubCell"/>
</dbReference>
<dbReference type="GO" id="GO:0007040">
    <property type="term" value="P:lysosome organization"/>
    <property type="evidence" value="ECO:0007669"/>
    <property type="project" value="TreeGrafter"/>
</dbReference>
<evidence type="ECO:0000256" key="6">
    <source>
        <dbReference type="ARBA" id="ARBA00023136"/>
    </source>
</evidence>
<feature type="transmembrane region" description="Helical" evidence="7">
    <location>
        <begin position="209"/>
        <end position="228"/>
    </location>
</feature>
<keyword evidence="6 7" id="KW-0472">Membrane</keyword>
<protein>
    <recommendedName>
        <fullName evidence="7">Battenin</fullName>
    </recommendedName>
</protein>
<proteinExistence type="inferred from homology"/>
<evidence type="ECO:0000256" key="1">
    <source>
        <dbReference type="ARBA" id="ARBA00004127"/>
    </source>
</evidence>
<organism evidence="8 9">
    <name type="scientific">Lymnaea stagnalis</name>
    <name type="common">Great pond snail</name>
    <name type="synonym">Helix stagnalis</name>
    <dbReference type="NCBI Taxonomy" id="6523"/>
    <lineage>
        <taxon>Eukaryota</taxon>
        <taxon>Metazoa</taxon>
        <taxon>Spiralia</taxon>
        <taxon>Lophotrochozoa</taxon>
        <taxon>Mollusca</taxon>
        <taxon>Gastropoda</taxon>
        <taxon>Heterobranchia</taxon>
        <taxon>Euthyneura</taxon>
        <taxon>Panpulmonata</taxon>
        <taxon>Hygrophila</taxon>
        <taxon>Lymnaeoidea</taxon>
        <taxon>Lymnaeidae</taxon>
        <taxon>Lymnaea</taxon>
    </lineage>
</organism>
<dbReference type="Gene3D" id="1.20.1250.20">
    <property type="entry name" value="MFS general substrate transporter like domains"/>
    <property type="match status" value="1"/>
</dbReference>
<evidence type="ECO:0000313" key="9">
    <source>
        <dbReference type="Proteomes" id="UP001497497"/>
    </source>
</evidence>
<dbReference type="PIRSF" id="PIRSF015974">
    <property type="entry name" value="CLN3_BTN1"/>
    <property type="match status" value="1"/>
</dbReference>
<dbReference type="GO" id="GO:0051453">
    <property type="term" value="P:regulation of intracellular pH"/>
    <property type="evidence" value="ECO:0007669"/>
    <property type="project" value="TreeGrafter"/>
</dbReference>
<keyword evidence="9" id="KW-1185">Reference proteome</keyword>
<accession>A0AAV2HSK0</accession>
<evidence type="ECO:0000256" key="2">
    <source>
        <dbReference type="ARBA" id="ARBA00007467"/>
    </source>
</evidence>
<feature type="transmembrane region" description="Helical" evidence="7">
    <location>
        <begin position="234"/>
        <end position="252"/>
    </location>
</feature>
<feature type="transmembrane region" description="Helical" evidence="7">
    <location>
        <begin position="43"/>
        <end position="63"/>
    </location>
</feature>
<sequence length="457" mass="50732">MVSEKPALEGNNVKQLAATTDTEVAHAKAKIAIEKLSNLRNLAAFWIFGLCNNFAYVVMLSAAHDILKEKDSPASNSSSVEAFLSDVNRTSQNSSMRTWLNETDPTGLDYLQCNTVSTGAILLADILPTLVVKVTFPFFLERIPYPLKITAVSGFALSSFLMVALAHEMWLSILGVVCASIGAGLGEITFLSLTTFYTRNVVSMWSSGTGGAGVFGALVYAGFTSAGLSPRDSLLIMVTVPVLMMVSYFFILTKPLKNETDNFDVATIRQIENIEIDEQQHKSHLTLRDKIHLIPTLFKYMIPLTLVYFGEYFINQGLHELLYFNGQWLSKSEQYRWYQVDYQIGVFISRSSVNLVHIKALWILPILQFVNLALLLCQVFYRFIPSIWIVFVIVLWEGLLGGAAYVNTFFRITNEIPPEKREYCIGMAAVADSFGIAAAGAAAIPSHNAICGRHLKM</sequence>
<comment type="similarity">
    <text evidence="2 7">Belongs to the battenin family.</text>
</comment>
<dbReference type="FunFam" id="1.20.1250.20:FF:000427">
    <property type="entry name" value="Battenin"/>
    <property type="match status" value="1"/>
</dbReference>
<comment type="caution">
    <text evidence="8">The sequence shown here is derived from an EMBL/GenBank/DDBJ whole genome shotgun (WGS) entry which is preliminary data.</text>
</comment>
<dbReference type="InterPro" id="IPR018460">
    <property type="entry name" value="Battenin_disease_Cln3_subgr"/>
</dbReference>
<evidence type="ECO:0000256" key="7">
    <source>
        <dbReference type="RuleBase" id="RU361113"/>
    </source>
</evidence>
<feature type="transmembrane region" description="Helical" evidence="7">
    <location>
        <begin position="149"/>
        <end position="167"/>
    </location>
</feature>
<dbReference type="EMBL" id="CAXITT010000243">
    <property type="protein sequence ID" value="CAL1536934.1"/>
    <property type="molecule type" value="Genomic_DNA"/>
</dbReference>
<feature type="transmembrane region" description="Helical" evidence="7">
    <location>
        <begin position="422"/>
        <end position="444"/>
    </location>
</feature>
<evidence type="ECO:0000256" key="4">
    <source>
        <dbReference type="ARBA" id="ARBA00022692"/>
    </source>
</evidence>
<comment type="subcellular location">
    <subcellularLocation>
        <location evidence="1">Endomembrane system</location>
        <topology evidence="1">Multi-pass membrane protein</topology>
    </subcellularLocation>
    <subcellularLocation>
        <location evidence="7">Lysosome membrane</location>
        <topology evidence="7">Multi-pass membrane protein</topology>
    </subcellularLocation>
</comment>
<dbReference type="Proteomes" id="UP001497497">
    <property type="component" value="Unassembled WGS sequence"/>
</dbReference>
<reference evidence="8 9" key="1">
    <citation type="submission" date="2024-04" db="EMBL/GenBank/DDBJ databases">
        <authorList>
            <consortium name="Genoscope - CEA"/>
            <person name="William W."/>
        </authorList>
    </citation>
    <scope>NUCLEOTIDE SEQUENCE [LARGE SCALE GENOMIC DNA]</scope>
</reference>
<evidence type="ECO:0000313" key="8">
    <source>
        <dbReference type="EMBL" id="CAL1536934.1"/>
    </source>
</evidence>